<keyword evidence="8" id="KW-0472">Membrane</keyword>
<organism evidence="10 11">
    <name type="scientific">Conexibacter stalactiti</name>
    <dbReference type="NCBI Taxonomy" id="1940611"/>
    <lineage>
        <taxon>Bacteria</taxon>
        <taxon>Bacillati</taxon>
        <taxon>Actinomycetota</taxon>
        <taxon>Thermoleophilia</taxon>
        <taxon>Solirubrobacterales</taxon>
        <taxon>Conexibacteraceae</taxon>
        <taxon>Conexibacter</taxon>
    </lineage>
</organism>
<dbReference type="RefSeq" id="WP_318598134.1">
    <property type="nucleotide sequence ID" value="NZ_JAWSTH010000040.1"/>
</dbReference>
<sequence>MAGRLTSSPGAGTSSEVPALALHGLSKRFGAQAALSGVDLELRAGEVHALLGQNGSGKSTLIKLLAGFHEPDGEPRAELLGAPLRLGSAAAAHAAGIRFVHQDLALVPGLAIVDNLALGERYAGRLWLGDRRELAAARALLESLGIELDPARPLRELAPAQRTIVAVARALSAGVGATRLLVLDEVTATLPESEVELVFALVRRIREQGGTVLYVTHRLEEVFALADRVTVLRDGRRVSTSAVAGLDHDGLVELIVGRPLEQLYPKPPAPRAELALQARGLSGRVARAVDLDLHRGEIVGVAGLAGSGRDELPYLLFGAAPWSAGRLTVDGREHRALTPHAAIAAGLALIPADRAGAGATPSLSLRTNVTLPRIRAGRLRWIGRRAERADVAGWLRRLQVTPPDGEAPLATLSGGNQQKVVLARWFRLAPTALLLDEPTQGVDVGSKAAIYDQLATSARERQLAVLVASTDHEELAAICDRVLVMRGGRIAAQLSGAALSADAISQQILTAPPPRHGMT</sequence>
<keyword evidence="11" id="KW-1185">Reference proteome</keyword>
<reference evidence="11" key="1">
    <citation type="submission" date="2023-07" db="EMBL/GenBank/DDBJ databases">
        <title>Conexibacter stalactiti sp. nov., isolated from stalactites in a lava cave and emended description of the genus Conexibacter.</title>
        <authorList>
            <person name="Lee S.D."/>
        </authorList>
    </citation>
    <scope>NUCLEOTIDE SEQUENCE [LARGE SCALE GENOMIC DNA]</scope>
    <source>
        <strain evidence="11">KCTC 39840</strain>
    </source>
</reference>
<comment type="caution">
    <text evidence="10">The sequence shown here is derived from an EMBL/GenBank/DDBJ whole genome shotgun (WGS) entry which is preliminary data.</text>
</comment>
<accession>A0ABU4HR80</accession>
<dbReference type="PANTHER" id="PTHR43790:SF3">
    <property type="entry name" value="D-ALLOSE IMPORT ATP-BINDING PROTEIN ALSA-RELATED"/>
    <property type="match status" value="1"/>
</dbReference>
<dbReference type="CDD" id="cd03215">
    <property type="entry name" value="ABC_Carb_Monos_II"/>
    <property type="match status" value="1"/>
</dbReference>
<keyword evidence="5" id="KW-0547">Nucleotide-binding</keyword>
<dbReference type="InterPro" id="IPR003439">
    <property type="entry name" value="ABC_transporter-like_ATP-bd"/>
</dbReference>
<keyword evidence="4" id="KW-0677">Repeat</keyword>
<evidence type="ECO:0000256" key="4">
    <source>
        <dbReference type="ARBA" id="ARBA00022737"/>
    </source>
</evidence>
<evidence type="ECO:0000256" key="2">
    <source>
        <dbReference type="ARBA" id="ARBA00022475"/>
    </source>
</evidence>
<evidence type="ECO:0000256" key="8">
    <source>
        <dbReference type="ARBA" id="ARBA00023136"/>
    </source>
</evidence>
<dbReference type="CDD" id="cd03216">
    <property type="entry name" value="ABC_Carb_Monos_I"/>
    <property type="match status" value="1"/>
</dbReference>
<dbReference type="GO" id="GO:0005524">
    <property type="term" value="F:ATP binding"/>
    <property type="evidence" value="ECO:0007669"/>
    <property type="project" value="UniProtKB-KW"/>
</dbReference>
<evidence type="ECO:0000259" key="9">
    <source>
        <dbReference type="PROSITE" id="PS50893"/>
    </source>
</evidence>
<evidence type="ECO:0000313" key="11">
    <source>
        <dbReference type="Proteomes" id="UP001284601"/>
    </source>
</evidence>
<evidence type="ECO:0000256" key="6">
    <source>
        <dbReference type="ARBA" id="ARBA00022840"/>
    </source>
</evidence>
<keyword evidence="3" id="KW-0762">Sugar transport</keyword>
<evidence type="ECO:0000256" key="1">
    <source>
        <dbReference type="ARBA" id="ARBA00022448"/>
    </source>
</evidence>
<dbReference type="InterPro" id="IPR050107">
    <property type="entry name" value="ABC_carbohydrate_import_ATPase"/>
</dbReference>
<feature type="domain" description="ABC transporter" evidence="9">
    <location>
        <begin position="20"/>
        <end position="259"/>
    </location>
</feature>
<evidence type="ECO:0000256" key="5">
    <source>
        <dbReference type="ARBA" id="ARBA00022741"/>
    </source>
</evidence>
<dbReference type="Proteomes" id="UP001284601">
    <property type="component" value="Unassembled WGS sequence"/>
</dbReference>
<name>A0ABU4HR80_9ACTN</name>
<gene>
    <name evidence="10" type="ORF">R7226_15720</name>
</gene>
<keyword evidence="7" id="KW-1278">Translocase</keyword>
<dbReference type="SMART" id="SM00382">
    <property type="entry name" value="AAA"/>
    <property type="match status" value="2"/>
</dbReference>
<evidence type="ECO:0000256" key="3">
    <source>
        <dbReference type="ARBA" id="ARBA00022597"/>
    </source>
</evidence>
<dbReference type="InterPro" id="IPR027417">
    <property type="entry name" value="P-loop_NTPase"/>
</dbReference>
<dbReference type="EMBL" id="JAWSTH010000040">
    <property type="protein sequence ID" value="MDW5595796.1"/>
    <property type="molecule type" value="Genomic_DNA"/>
</dbReference>
<dbReference type="SUPFAM" id="SSF52540">
    <property type="entry name" value="P-loop containing nucleoside triphosphate hydrolases"/>
    <property type="match status" value="2"/>
</dbReference>
<keyword evidence="2" id="KW-1003">Cell membrane</keyword>
<keyword evidence="1" id="KW-0813">Transport</keyword>
<feature type="domain" description="ABC transporter" evidence="9">
    <location>
        <begin position="270"/>
        <end position="512"/>
    </location>
</feature>
<dbReference type="Pfam" id="PF00005">
    <property type="entry name" value="ABC_tran"/>
    <property type="match status" value="2"/>
</dbReference>
<protein>
    <submittedName>
        <fullName evidence="10">Sugar ABC transporter ATP-binding protein</fullName>
    </submittedName>
</protein>
<dbReference type="PROSITE" id="PS00211">
    <property type="entry name" value="ABC_TRANSPORTER_1"/>
    <property type="match status" value="1"/>
</dbReference>
<dbReference type="InterPro" id="IPR003593">
    <property type="entry name" value="AAA+_ATPase"/>
</dbReference>
<proteinExistence type="predicted"/>
<dbReference type="PROSITE" id="PS50893">
    <property type="entry name" value="ABC_TRANSPORTER_2"/>
    <property type="match status" value="2"/>
</dbReference>
<dbReference type="InterPro" id="IPR017871">
    <property type="entry name" value="ABC_transporter-like_CS"/>
</dbReference>
<evidence type="ECO:0000256" key="7">
    <source>
        <dbReference type="ARBA" id="ARBA00022967"/>
    </source>
</evidence>
<keyword evidence="6 10" id="KW-0067">ATP-binding</keyword>
<dbReference type="PANTHER" id="PTHR43790">
    <property type="entry name" value="CARBOHYDRATE TRANSPORT ATP-BINDING PROTEIN MG119-RELATED"/>
    <property type="match status" value="1"/>
</dbReference>
<dbReference type="Gene3D" id="3.40.50.300">
    <property type="entry name" value="P-loop containing nucleotide triphosphate hydrolases"/>
    <property type="match status" value="2"/>
</dbReference>
<evidence type="ECO:0000313" key="10">
    <source>
        <dbReference type="EMBL" id="MDW5595796.1"/>
    </source>
</evidence>